<dbReference type="AlphaFoldDB" id="A0A2P8HM24"/>
<keyword evidence="4" id="KW-1185">Reference proteome</keyword>
<feature type="domain" description="MOFRL" evidence="1">
    <location>
        <begin position="314"/>
        <end position="419"/>
    </location>
</feature>
<dbReference type="OrthoDB" id="9766552at2"/>
<dbReference type="SUPFAM" id="SSF82544">
    <property type="entry name" value="GckA/TtuD-like"/>
    <property type="match status" value="1"/>
</dbReference>
<dbReference type="InterPro" id="IPR037035">
    <property type="entry name" value="GK-like_C_sf"/>
</dbReference>
<dbReference type="GO" id="GO:0005737">
    <property type="term" value="C:cytoplasm"/>
    <property type="evidence" value="ECO:0007669"/>
    <property type="project" value="TreeGrafter"/>
</dbReference>
<dbReference type="PANTHER" id="PTHR12227:SF0">
    <property type="entry name" value="GLYCERATE KINASE"/>
    <property type="match status" value="1"/>
</dbReference>
<protein>
    <submittedName>
        <fullName evidence="3">Glycerate 2-kinase</fullName>
    </submittedName>
</protein>
<feature type="domain" description="MOFRL-associated" evidence="2">
    <location>
        <begin position="30"/>
        <end position="235"/>
    </location>
</feature>
<gene>
    <name evidence="3" type="ORF">CLV51_102102</name>
</gene>
<dbReference type="EMBL" id="PYAW01000002">
    <property type="protein sequence ID" value="PSL47257.1"/>
    <property type="molecule type" value="Genomic_DNA"/>
</dbReference>
<dbReference type="InterPro" id="IPR038614">
    <property type="entry name" value="GK_N_sf"/>
</dbReference>
<reference evidence="3 4" key="1">
    <citation type="submission" date="2018-03" db="EMBL/GenBank/DDBJ databases">
        <title>Genomic Encyclopedia of Archaeal and Bacterial Type Strains, Phase II (KMG-II): from individual species to whole genera.</title>
        <authorList>
            <person name="Goeker M."/>
        </authorList>
    </citation>
    <scope>NUCLEOTIDE SEQUENCE [LARGE SCALE GENOMIC DNA]</scope>
    <source>
        <strain evidence="3 4">DSM 24859</strain>
    </source>
</reference>
<dbReference type="Pfam" id="PF13660">
    <property type="entry name" value="DUF4147"/>
    <property type="match status" value="1"/>
</dbReference>
<dbReference type="InterPro" id="IPR025286">
    <property type="entry name" value="MOFRL_assoc_dom"/>
</dbReference>
<dbReference type="InterPro" id="IPR039760">
    <property type="entry name" value="MOFRL_protein"/>
</dbReference>
<dbReference type="Gene3D" id="3.40.50.10180">
    <property type="entry name" value="Glycerate kinase, MOFRL-like N-terminal domain"/>
    <property type="match status" value="1"/>
</dbReference>
<keyword evidence="3" id="KW-0808">Transferase</keyword>
<proteinExistence type="predicted"/>
<name>A0A2P8HM24_CHINA</name>
<accession>A0A2P8HM24</accession>
<organism evidence="3 4">
    <name type="scientific">Chitinophaga niastensis</name>
    <dbReference type="NCBI Taxonomy" id="536980"/>
    <lineage>
        <taxon>Bacteria</taxon>
        <taxon>Pseudomonadati</taxon>
        <taxon>Bacteroidota</taxon>
        <taxon>Chitinophagia</taxon>
        <taxon>Chitinophagales</taxon>
        <taxon>Chitinophagaceae</taxon>
        <taxon>Chitinophaga</taxon>
    </lineage>
</organism>
<sequence>MQHNVHVRVSNNFQEDGHATRVSRIINISGDDYALPHDGRIWVIGAGKAAAAMAQELENILGKHFPLQGMVVTKYGHALPLQQLTLIEAGHPVPDQNSVAASVKLLEIAAQVQPADLVIFLLSGGASALLADVPAGSSLPEVQQLFEALLKSGATIQEMNTVRKHISYIKGGQLAKSIYPATLCTLILSDVPGDDLTVIGSGPTVPDPTTFADTMAILRKYHLPEKISQNLLQHIKNGIAGKIPDTAKPGGDDFRHVHNYLTGTNLIALEAAAQKARALGYHPQLISSTTTGDAHTVAAAYIQQALSYAGPLPACLLMGGETTVQVTGNGLGGRNQHLALAAGIALADHPQLTFLSGGTDGTDGPTDAAGAIVDAHTMKGAIKLQLDANSFLQRNDAWHFFSKAGGLLVTGPTQTNVMDLMIVLITAGTSKI</sequence>
<dbReference type="Proteomes" id="UP000240971">
    <property type="component" value="Unassembled WGS sequence"/>
</dbReference>
<dbReference type="Pfam" id="PF05161">
    <property type="entry name" value="MOFRL"/>
    <property type="match status" value="1"/>
</dbReference>
<dbReference type="Gene3D" id="3.40.1480.10">
    <property type="entry name" value="MOFRL domain"/>
    <property type="match status" value="1"/>
</dbReference>
<evidence type="ECO:0000313" key="4">
    <source>
        <dbReference type="Proteomes" id="UP000240971"/>
    </source>
</evidence>
<dbReference type="InterPro" id="IPR007835">
    <property type="entry name" value="MOFRL"/>
</dbReference>
<evidence type="ECO:0000259" key="2">
    <source>
        <dbReference type="Pfam" id="PF13660"/>
    </source>
</evidence>
<dbReference type="FunFam" id="3.40.1480.10:FF:000002">
    <property type="entry name" value="Glycerate kinase"/>
    <property type="match status" value="1"/>
</dbReference>
<dbReference type="GO" id="GO:0008887">
    <property type="term" value="F:glycerate kinase activity"/>
    <property type="evidence" value="ECO:0007669"/>
    <property type="project" value="InterPro"/>
</dbReference>
<dbReference type="PANTHER" id="PTHR12227">
    <property type="entry name" value="GLYCERATE KINASE"/>
    <property type="match status" value="1"/>
</dbReference>
<keyword evidence="3" id="KW-0418">Kinase</keyword>
<comment type="caution">
    <text evidence="3">The sequence shown here is derived from an EMBL/GenBank/DDBJ whole genome shotgun (WGS) entry which is preliminary data.</text>
</comment>
<evidence type="ECO:0000313" key="3">
    <source>
        <dbReference type="EMBL" id="PSL47257.1"/>
    </source>
</evidence>
<evidence type="ECO:0000259" key="1">
    <source>
        <dbReference type="Pfam" id="PF05161"/>
    </source>
</evidence>